<organism evidence="3">
    <name type="scientific">Oryza glumipatula</name>
    <dbReference type="NCBI Taxonomy" id="40148"/>
    <lineage>
        <taxon>Eukaryota</taxon>
        <taxon>Viridiplantae</taxon>
        <taxon>Streptophyta</taxon>
        <taxon>Embryophyta</taxon>
        <taxon>Tracheophyta</taxon>
        <taxon>Spermatophyta</taxon>
        <taxon>Magnoliopsida</taxon>
        <taxon>Liliopsida</taxon>
        <taxon>Poales</taxon>
        <taxon>Poaceae</taxon>
        <taxon>BOP clade</taxon>
        <taxon>Oryzoideae</taxon>
        <taxon>Oryzeae</taxon>
        <taxon>Oryzinae</taxon>
        <taxon>Oryza</taxon>
    </lineage>
</organism>
<dbReference type="InterPro" id="IPR036388">
    <property type="entry name" value="WH-like_DNA-bd_sf"/>
</dbReference>
<dbReference type="Gramene" id="OGLUM04G09300.3">
    <property type="protein sequence ID" value="OGLUM04G09300.3"/>
    <property type="gene ID" value="OGLUM04G09300"/>
</dbReference>
<dbReference type="Gene3D" id="1.10.10.10">
    <property type="entry name" value="Winged helix-like DNA-binding domain superfamily/Winged helix DNA-binding domain"/>
    <property type="match status" value="1"/>
</dbReference>
<evidence type="ECO:0000256" key="1">
    <source>
        <dbReference type="ARBA" id="ARBA00022821"/>
    </source>
</evidence>
<dbReference type="InterPro" id="IPR032675">
    <property type="entry name" value="LRR_dom_sf"/>
</dbReference>
<accession>A0A0D9ZJP2</accession>
<dbReference type="InterPro" id="IPR058922">
    <property type="entry name" value="WHD_DRP"/>
</dbReference>
<evidence type="ECO:0000313" key="4">
    <source>
        <dbReference type="Proteomes" id="UP000026961"/>
    </source>
</evidence>
<dbReference type="AlphaFoldDB" id="A0A0D9ZJP2"/>
<dbReference type="SUPFAM" id="SSF52058">
    <property type="entry name" value="L domain-like"/>
    <property type="match status" value="1"/>
</dbReference>
<feature type="domain" description="Disease resistance protein winged helix" evidence="2">
    <location>
        <begin position="10"/>
        <end position="67"/>
    </location>
</feature>
<dbReference type="GO" id="GO:0098542">
    <property type="term" value="P:defense response to other organism"/>
    <property type="evidence" value="ECO:0007669"/>
    <property type="project" value="TreeGrafter"/>
</dbReference>
<reference evidence="3" key="2">
    <citation type="submission" date="2018-05" db="EMBL/GenBank/DDBJ databases">
        <title>OgluRS3 (Oryza glumaepatula Reference Sequence Version 3).</title>
        <authorList>
            <person name="Zhang J."/>
            <person name="Kudrna D."/>
            <person name="Lee S."/>
            <person name="Talag J."/>
            <person name="Welchert J."/>
            <person name="Wing R.A."/>
        </authorList>
    </citation>
    <scope>NUCLEOTIDE SEQUENCE [LARGE SCALE GENOMIC DNA]</scope>
</reference>
<evidence type="ECO:0000259" key="2">
    <source>
        <dbReference type="Pfam" id="PF23559"/>
    </source>
</evidence>
<dbReference type="EnsemblPlants" id="OGLUM04G09300.3">
    <property type="protein sequence ID" value="OGLUM04G09300.3"/>
    <property type="gene ID" value="OGLUM04G09300"/>
</dbReference>
<reference evidence="3" key="1">
    <citation type="submission" date="2015-04" db="UniProtKB">
        <authorList>
            <consortium name="EnsemblPlants"/>
        </authorList>
    </citation>
    <scope>IDENTIFICATION</scope>
</reference>
<dbReference type="Pfam" id="PF23559">
    <property type="entry name" value="WHD_DRP"/>
    <property type="match status" value="1"/>
</dbReference>
<sequence>MKRCFSICALYPKDHRFEKEFLADIWVAQGYVEAEDASSCFDDLVNRSFFQKADLSDKYVIHDLMHDTAQLVSEGECFIIQHSLSFFEPPFPDSEESKNIYHLEVLHIRRCPNINWQGLVTLPSSLRRITLVNFGHSTDHFVSCFHDLTLLTYLKIQCELLTLIPLQVWISNLQSLEYLWVCWCSSLTSICVSEASSRHPVGVFSSLSNVTVSLCNSLLSLDEFLMPAYMPIVKIIHVESCRQLALLPIDELHSFSRLEELRIEGCPKLNMQRRMTLPSSLRKLRLINCPSIEYIDNSHLGSSMTLKGLSLRLDSCPDLISIVGAISVSEIQSGDINDCPKLMEITQPITRRPYWR</sequence>
<dbReference type="Gene3D" id="3.80.10.10">
    <property type="entry name" value="Ribonuclease Inhibitor"/>
    <property type="match status" value="1"/>
</dbReference>
<name>A0A0D9ZJP2_9ORYZ</name>
<dbReference type="Proteomes" id="UP000026961">
    <property type="component" value="Chromosome 4"/>
</dbReference>
<keyword evidence="4" id="KW-1185">Reference proteome</keyword>
<dbReference type="PANTHER" id="PTHR23155">
    <property type="entry name" value="DISEASE RESISTANCE PROTEIN RP"/>
    <property type="match status" value="1"/>
</dbReference>
<dbReference type="PANTHER" id="PTHR23155:SF1237">
    <property type="entry name" value="OS09G0365000 PROTEIN"/>
    <property type="match status" value="1"/>
</dbReference>
<evidence type="ECO:0000313" key="3">
    <source>
        <dbReference type="EnsemblPlants" id="OGLUM04G09300.3"/>
    </source>
</evidence>
<protein>
    <recommendedName>
        <fullName evidence="2">Disease resistance protein winged helix domain-containing protein</fullName>
    </recommendedName>
</protein>
<dbReference type="InterPro" id="IPR044974">
    <property type="entry name" value="Disease_R_plants"/>
</dbReference>
<keyword evidence="1" id="KW-0611">Plant defense</keyword>
<proteinExistence type="predicted"/>